<dbReference type="EMBL" id="FNOB01000025">
    <property type="protein sequence ID" value="SDX69566.1"/>
    <property type="molecule type" value="Genomic_DNA"/>
</dbReference>
<dbReference type="RefSeq" id="WP_035838654.1">
    <property type="nucleotide sequence ID" value="NZ_BNAB01000025.1"/>
</dbReference>
<evidence type="ECO:0000313" key="3">
    <source>
        <dbReference type="Proteomes" id="UP000199541"/>
    </source>
</evidence>
<dbReference type="Proteomes" id="UP000199541">
    <property type="component" value="Unassembled WGS sequence"/>
</dbReference>
<dbReference type="Proteomes" id="UP000634647">
    <property type="component" value="Unassembled WGS sequence"/>
</dbReference>
<accession>A0AAN5A1F5</accession>
<sequence>MTISDCIQEAIDDGHIDKERGERAQQMWREMADRYQSAGYTRHQAETMAADDLKEALKREAGAKQHRYLATLSILRDRELEVSKLKPEQIKSHATEMIERLGHEERGLSRYFMGRIGQFLNEHHADLLGRISKPAQWMNILRELHGQATDDEAAKALAQSIHAAREEQRLMYNAQGGNIGKLDNWGLAHSHDRVKVSQVSFENWYGNLKRPDGTSRIDWTKIEDDLTGRPLQAEGGPEPSEALQRRFLQEIKDNIDYGKGSKEVVYGRNKGSGLSIENSRVLHFKSADDWIAYNKAFGTGTPFNALVSQMNSMSRRITEARMLSVNGDAGLDAVRQMLAKRVRDERLPSEISDSMEGNVQHAERMLKVLRPGVGPKGRFSRAAASFFATTREVMNAAFLDRSVIISSLSDTNLSRLGLQTLEMNPGNMLTTYGKLMAESLKGGGLTHEELLQQGWIGQALANPHVAMDRYNSEYPAHTVAKLLSNASMQIQGHLAHTDNIQMAIQHEIAGTWGAAADKTFDELAPRLRAEMQKHGITAGDWDTFRQPAGIYTAANGAKFLTPFWWRHAAEGAPDVIDRTFLKFQSFMEKWTEMGVPSRNLWVSGIFDPKAHGMTPGSLPYEFLKSAGMFKSVIGSMMVSQYRMAMAHPGGWSRVRFVADLAASNLMVGAMALQINDVLMGRDPQAMDPRTHPGFIAHAFIRGGALGPIGDVLSVGSSPWGGIAAYVAGPMPQASQDAYNLAFKASSLLAAWAMGGATSKQRSALLKEMAHLGMRYTPMGQTPLLAGGAAMDRLIWDQLWMALDPEAVKAMEKAARRRTKVYGDGEWWPSTSPLPTRLPDLD</sequence>
<keyword evidence="3" id="KW-1185">Reference proteome</keyword>
<organism evidence="1 4">
    <name type="scientific">Allgaiera indica</name>
    <dbReference type="NCBI Taxonomy" id="765699"/>
    <lineage>
        <taxon>Bacteria</taxon>
        <taxon>Pseudomonadati</taxon>
        <taxon>Pseudomonadota</taxon>
        <taxon>Alphaproteobacteria</taxon>
        <taxon>Rhodobacterales</taxon>
        <taxon>Paracoccaceae</taxon>
        <taxon>Allgaiera</taxon>
    </lineage>
</organism>
<name>A0AAN5A1F5_9RHOB</name>
<dbReference type="EMBL" id="BNAB01000025">
    <property type="protein sequence ID" value="GHE05559.1"/>
    <property type="molecule type" value="Genomic_DNA"/>
</dbReference>
<evidence type="ECO:0000313" key="2">
    <source>
        <dbReference type="EMBL" id="SDX69566.1"/>
    </source>
</evidence>
<evidence type="ECO:0000313" key="4">
    <source>
        <dbReference type="Proteomes" id="UP000634647"/>
    </source>
</evidence>
<protein>
    <submittedName>
        <fullName evidence="1">Uncharacterized protein</fullName>
    </submittedName>
</protein>
<comment type="caution">
    <text evidence="1">The sequence shown here is derived from an EMBL/GenBank/DDBJ whole genome shotgun (WGS) entry which is preliminary data.</text>
</comment>
<proteinExistence type="predicted"/>
<reference evidence="2 3" key="2">
    <citation type="submission" date="2016-10" db="EMBL/GenBank/DDBJ databases">
        <authorList>
            <person name="Varghese N."/>
            <person name="Submissions S."/>
        </authorList>
    </citation>
    <scope>NUCLEOTIDE SEQUENCE [LARGE SCALE GENOMIC DNA]</scope>
    <source>
        <strain evidence="2 3">DSM 24802</strain>
    </source>
</reference>
<evidence type="ECO:0000313" key="1">
    <source>
        <dbReference type="EMBL" id="GHE05559.1"/>
    </source>
</evidence>
<reference evidence="1" key="3">
    <citation type="submission" date="2023-06" db="EMBL/GenBank/DDBJ databases">
        <authorList>
            <person name="Sun Q."/>
            <person name="Zhou Y."/>
        </authorList>
    </citation>
    <scope>NUCLEOTIDE SEQUENCE</scope>
    <source>
        <strain evidence="1">CGMCC 1.10859</strain>
    </source>
</reference>
<gene>
    <name evidence="1" type="ORF">GCM10008024_36890</name>
    <name evidence="2" type="ORF">SAMN05444006_1252</name>
</gene>
<dbReference type="AlphaFoldDB" id="A0AAN5A1F5"/>
<reference evidence="1" key="1">
    <citation type="journal article" date="2014" name="Int. J. Syst. Evol. Microbiol.">
        <title>Complete genome sequence of Corynebacterium casei LMG S-19264T (=DSM 44701T), isolated from a smear-ripened cheese.</title>
        <authorList>
            <consortium name="US DOE Joint Genome Institute (JGI-PGF)"/>
            <person name="Walter F."/>
            <person name="Albersmeier A."/>
            <person name="Kalinowski J."/>
            <person name="Ruckert C."/>
        </authorList>
    </citation>
    <scope>NUCLEOTIDE SEQUENCE</scope>
    <source>
        <strain evidence="1">CGMCC 1.10859</strain>
    </source>
</reference>